<gene>
    <name evidence="1" type="ORF">PAHAL_6G297400</name>
</gene>
<organism evidence="1">
    <name type="scientific">Panicum hallii</name>
    <dbReference type="NCBI Taxonomy" id="206008"/>
    <lineage>
        <taxon>Eukaryota</taxon>
        <taxon>Viridiplantae</taxon>
        <taxon>Streptophyta</taxon>
        <taxon>Embryophyta</taxon>
        <taxon>Tracheophyta</taxon>
        <taxon>Spermatophyta</taxon>
        <taxon>Magnoliopsida</taxon>
        <taxon>Liliopsida</taxon>
        <taxon>Poales</taxon>
        <taxon>Poaceae</taxon>
        <taxon>PACMAD clade</taxon>
        <taxon>Panicoideae</taxon>
        <taxon>Panicodae</taxon>
        <taxon>Paniceae</taxon>
        <taxon>Panicinae</taxon>
        <taxon>Panicum</taxon>
        <taxon>Panicum sect. Panicum</taxon>
    </lineage>
</organism>
<dbReference type="AlphaFoldDB" id="A0A2T8IIC7"/>
<reference evidence="1" key="1">
    <citation type="submission" date="2018-04" db="EMBL/GenBank/DDBJ databases">
        <title>WGS assembly of Panicum hallii.</title>
        <authorList>
            <person name="Lovell J."/>
            <person name="Jenkins J."/>
            <person name="Lowry D."/>
            <person name="Mamidi S."/>
            <person name="Sreedasyam A."/>
            <person name="Weng X."/>
            <person name="Barry K."/>
            <person name="Bonette J."/>
            <person name="Campitelli B."/>
            <person name="Daum C."/>
            <person name="Gordon S."/>
            <person name="Gould B."/>
            <person name="Lipzen A."/>
            <person name="Macqueen A."/>
            <person name="Palacio-Mejia J."/>
            <person name="Plott C."/>
            <person name="Shakirov E."/>
            <person name="Shu S."/>
            <person name="Yoshinaga Y."/>
            <person name="Zane M."/>
            <person name="Rokhsar D."/>
            <person name="Grimwood J."/>
            <person name="Schmutz J."/>
            <person name="Juenger T."/>
        </authorList>
    </citation>
    <scope>NUCLEOTIDE SEQUENCE [LARGE SCALE GENOMIC DNA]</scope>
    <source>
        <strain evidence="1">FIL2</strain>
    </source>
</reference>
<accession>A0A2T8IIC7</accession>
<protein>
    <submittedName>
        <fullName evidence="1">Uncharacterized protein</fullName>
    </submittedName>
</protein>
<proteinExistence type="predicted"/>
<sequence length="73" mass="8297">MCDSNTCHLKKATTICHQIRRFLDLCLESHERDPTAHALSSSSSSLRLPRRSCSLFDLSSPALQTLALLWLRR</sequence>
<dbReference type="Gramene" id="PVH37366">
    <property type="protein sequence ID" value="PVH37366"/>
    <property type="gene ID" value="PAHAL_6G297400"/>
</dbReference>
<dbReference type="Proteomes" id="UP000243499">
    <property type="component" value="Chromosome 6"/>
</dbReference>
<evidence type="ECO:0000313" key="1">
    <source>
        <dbReference type="EMBL" id="PVH37366.1"/>
    </source>
</evidence>
<name>A0A2T8IIC7_9POAL</name>
<dbReference type="EMBL" id="CM008051">
    <property type="protein sequence ID" value="PVH37366.1"/>
    <property type="molecule type" value="Genomic_DNA"/>
</dbReference>